<accession>A0A841Q1M4</accession>
<dbReference type="PANTHER" id="PTHR43133:SF8">
    <property type="entry name" value="RNA POLYMERASE SIGMA FACTOR HI_1459-RELATED"/>
    <property type="match status" value="1"/>
</dbReference>
<dbReference type="InterPro" id="IPR013249">
    <property type="entry name" value="RNA_pol_sigma70_r4_t2"/>
</dbReference>
<evidence type="ECO:0000313" key="6">
    <source>
        <dbReference type="EMBL" id="MBB6451745.1"/>
    </source>
</evidence>
<dbReference type="GO" id="GO:0003677">
    <property type="term" value="F:DNA binding"/>
    <property type="evidence" value="ECO:0007669"/>
    <property type="project" value="UniProtKB-KW"/>
</dbReference>
<dbReference type="NCBIfam" id="TIGR02937">
    <property type="entry name" value="sigma70-ECF"/>
    <property type="match status" value="1"/>
</dbReference>
<keyword evidence="2" id="KW-0731">Sigma factor</keyword>
<dbReference type="Proteomes" id="UP000581688">
    <property type="component" value="Unassembled WGS sequence"/>
</dbReference>
<evidence type="ECO:0000256" key="2">
    <source>
        <dbReference type="ARBA" id="ARBA00023082"/>
    </source>
</evidence>
<dbReference type="AlphaFoldDB" id="A0A841Q1M4"/>
<evidence type="ECO:0000256" key="1">
    <source>
        <dbReference type="ARBA" id="ARBA00023015"/>
    </source>
</evidence>
<sequence>MWLFRVAYHAFIDHKRKQKRSVIKDNDFFAQLKEEQSTEAQAVLNDQIRELKVWIDKLPEKQKNAVLLVDFHDLSYSDASAIMEVSVAHVKILLFRGRQFLRQQKVERVESDE</sequence>
<organism evidence="6 7">
    <name type="scientific">Salirhabdus euzebyi</name>
    <dbReference type="NCBI Taxonomy" id="394506"/>
    <lineage>
        <taxon>Bacteria</taxon>
        <taxon>Bacillati</taxon>
        <taxon>Bacillota</taxon>
        <taxon>Bacilli</taxon>
        <taxon>Bacillales</taxon>
        <taxon>Bacillaceae</taxon>
        <taxon>Salirhabdus</taxon>
    </lineage>
</organism>
<dbReference type="Pfam" id="PF08281">
    <property type="entry name" value="Sigma70_r4_2"/>
    <property type="match status" value="1"/>
</dbReference>
<name>A0A841Q1M4_9BACI</name>
<dbReference type="PANTHER" id="PTHR43133">
    <property type="entry name" value="RNA POLYMERASE ECF-TYPE SIGMA FACTO"/>
    <property type="match status" value="1"/>
</dbReference>
<feature type="domain" description="RNA polymerase sigma factor 70 region 4 type 2" evidence="5">
    <location>
        <begin position="55"/>
        <end position="101"/>
    </location>
</feature>
<proteinExistence type="predicted"/>
<dbReference type="InterPro" id="IPR036388">
    <property type="entry name" value="WH-like_DNA-bd_sf"/>
</dbReference>
<keyword evidence="7" id="KW-1185">Reference proteome</keyword>
<dbReference type="GO" id="GO:0006352">
    <property type="term" value="P:DNA-templated transcription initiation"/>
    <property type="evidence" value="ECO:0007669"/>
    <property type="project" value="InterPro"/>
</dbReference>
<dbReference type="SUPFAM" id="SSF88659">
    <property type="entry name" value="Sigma3 and sigma4 domains of RNA polymerase sigma factors"/>
    <property type="match status" value="1"/>
</dbReference>
<reference evidence="6 7" key="1">
    <citation type="submission" date="2020-08" db="EMBL/GenBank/DDBJ databases">
        <title>Genomic Encyclopedia of Type Strains, Phase IV (KMG-IV): sequencing the most valuable type-strain genomes for metagenomic binning, comparative biology and taxonomic classification.</title>
        <authorList>
            <person name="Goeker M."/>
        </authorList>
    </citation>
    <scope>NUCLEOTIDE SEQUENCE [LARGE SCALE GENOMIC DNA]</scope>
    <source>
        <strain evidence="6 7">DSM 19612</strain>
    </source>
</reference>
<keyword evidence="1" id="KW-0805">Transcription regulation</keyword>
<dbReference type="GO" id="GO:0016987">
    <property type="term" value="F:sigma factor activity"/>
    <property type="evidence" value="ECO:0007669"/>
    <property type="project" value="UniProtKB-KW"/>
</dbReference>
<protein>
    <submittedName>
        <fullName evidence="6">RNA polymerase sigma factor (Sigma-70 family)</fullName>
    </submittedName>
</protein>
<evidence type="ECO:0000256" key="4">
    <source>
        <dbReference type="ARBA" id="ARBA00023163"/>
    </source>
</evidence>
<evidence type="ECO:0000259" key="5">
    <source>
        <dbReference type="Pfam" id="PF08281"/>
    </source>
</evidence>
<dbReference type="Gene3D" id="1.10.10.10">
    <property type="entry name" value="Winged helix-like DNA-binding domain superfamily/Winged helix DNA-binding domain"/>
    <property type="match status" value="1"/>
</dbReference>
<dbReference type="CDD" id="cd06171">
    <property type="entry name" value="Sigma70_r4"/>
    <property type="match status" value="1"/>
</dbReference>
<evidence type="ECO:0000313" key="7">
    <source>
        <dbReference type="Proteomes" id="UP000581688"/>
    </source>
</evidence>
<gene>
    <name evidence="6" type="ORF">HNQ94_000166</name>
</gene>
<keyword evidence="3" id="KW-0238">DNA-binding</keyword>
<dbReference type="InterPro" id="IPR013324">
    <property type="entry name" value="RNA_pol_sigma_r3/r4-like"/>
</dbReference>
<comment type="caution">
    <text evidence="6">The sequence shown here is derived from an EMBL/GenBank/DDBJ whole genome shotgun (WGS) entry which is preliminary data.</text>
</comment>
<dbReference type="InterPro" id="IPR039425">
    <property type="entry name" value="RNA_pol_sigma-70-like"/>
</dbReference>
<dbReference type="InterPro" id="IPR014284">
    <property type="entry name" value="RNA_pol_sigma-70_dom"/>
</dbReference>
<keyword evidence="4" id="KW-0804">Transcription</keyword>
<evidence type="ECO:0000256" key="3">
    <source>
        <dbReference type="ARBA" id="ARBA00023125"/>
    </source>
</evidence>
<dbReference type="EMBL" id="JACHGH010000001">
    <property type="protein sequence ID" value="MBB6451745.1"/>
    <property type="molecule type" value="Genomic_DNA"/>
</dbReference>